<dbReference type="InterPro" id="IPR030947">
    <property type="entry name" value="EcfA_1"/>
</dbReference>
<reference evidence="11 12" key="1">
    <citation type="submission" date="2023-08" db="EMBL/GenBank/DDBJ databases">
        <title>Genome sequence of Thermaerobacter compostii strain Ins1, a spore-forming filamentous bacterium isolated from a deep geothermal reservoir.</title>
        <authorList>
            <person name="Bregnard D."/>
            <person name="Gonzalez D."/>
            <person name="Junier P."/>
        </authorList>
    </citation>
    <scope>NUCLEOTIDE SEQUENCE [LARGE SCALE GENOMIC DNA]</scope>
    <source>
        <strain evidence="11 12">Ins1</strain>
    </source>
</reference>
<evidence type="ECO:0000256" key="7">
    <source>
        <dbReference type="ARBA" id="ARBA00022967"/>
    </source>
</evidence>
<dbReference type="InterPro" id="IPR017871">
    <property type="entry name" value="ABC_transporter-like_CS"/>
</dbReference>
<sequence length="326" mass="33969">MTGDAFIQIRQVHFVYHPGQPDAVEALRGIDLEVRRGEFLAVVGANGSGKSTLARLLNGLLLPTRGEVRVAGRSTADPAARGEIRRLVGMVFQNPDNQLVAPTVEEDVAFGPENLGLPRDEIARRVRRALEAVGLWERRADPPHRLSGGQKQRVALAGVLAMEPACLVLDEATAMLDPAGRAEVLDAVTRLHREQGITVVLITHFLEEAARAQRVVVMHRGRVVAGGPSAEAFDGPDWLEAVGLAAPPMGRLADRLRRRGWRLPSGIVTVEQLVAALLRPGSPAPGAGDLGGGSAAPGSGGPGMGQRGGGPAAAARNPAAGGVGGG</sequence>
<evidence type="ECO:0000256" key="3">
    <source>
        <dbReference type="ARBA" id="ARBA00022448"/>
    </source>
</evidence>
<keyword evidence="8" id="KW-0472">Membrane</keyword>
<keyword evidence="4" id="KW-1003">Cell membrane</keyword>
<gene>
    <name evidence="11" type="ORF">Q5761_11795</name>
</gene>
<keyword evidence="7" id="KW-1278">Translocase</keyword>
<dbReference type="InterPro" id="IPR003439">
    <property type="entry name" value="ABC_transporter-like_ATP-bd"/>
</dbReference>
<protein>
    <submittedName>
        <fullName evidence="11">Energy-coupling factor transporter ATPase</fullName>
    </submittedName>
</protein>
<name>A0ABZ0QQP5_9FIRM</name>
<dbReference type="InterPro" id="IPR050095">
    <property type="entry name" value="ECF_ABC_transporter_ATP-bd"/>
</dbReference>
<feature type="domain" description="ABC transporter" evidence="10">
    <location>
        <begin position="7"/>
        <end position="245"/>
    </location>
</feature>
<evidence type="ECO:0000259" key="10">
    <source>
        <dbReference type="PROSITE" id="PS50893"/>
    </source>
</evidence>
<evidence type="ECO:0000256" key="4">
    <source>
        <dbReference type="ARBA" id="ARBA00022475"/>
    </source>
</evidence>
<dbReference type="RefSeq" id="WP_135224514.1">
    <property type="nucleotide sequence ID" value="NZ_CP132508.1"/>
</dbReference>
<evidence type="ECO:0000256" key="2">
    <source>
        <dbReference type="ARBA" id="ARBA00005417"/>
    </source>
</evidence>
<dbReference type="InterPro" id="IPR015856">
    <property type="entry name" value="ABC_transpr_CbiO/EcfA_su"/>
</dbReference>
<dbReference type="Gene3D" id="3.40.50.300">
    <property type="entry name" value="P-loop containing nucleotide triphosphate hydrolases"/>
    <property type="match status" value="1"/>
</dbReference>
<keyword evidence="6" id="KW-0067">ATP-binding</keyword>
<proteinExistence type="inferred from homology"/>
<dbReference type="Proteomes" id="UP001304683">
    <property type="component" value="Chromosome"/>
</dbReference>
<evidence type="ECO:0000256" key="8">
    <source>
        <dbReference type="ARBA" id="ARBA00023136"/>
    </source>
</evidence>
<evidence type="ECO:0000256" key="6">
    <source>
        <dbReference type="ARBA" id="ARBA00022840"/>
    </source>
</evidence>
<keyword evidence="5" id="KW-0547">Nucleotide-binding</keyword>
<dbReference type="InterPro" id="IPR003593">
    <property type="entry name" value="AAA+_ATPase"/>
</dbReference>
<dbReference type="InterPro" id="IPR027417">
    <property type="entry name" value="P-loop_NTPase"/>
</dbReference>
<feature type="compositionally biased region" description="Gly residues" evidence="9">
    <location>
        <begin position="288"/>
        <end position="311"/>
    </location>
</feature>
<dbReference type="PANTHER" id="PTHR43553:SF24">
    <property type="entry name" value="ENERGY-COUPLING FACTOR TRANSPORTER ATP-BINDING PROTEIN ECFA1"/>
    <property type="match status" value="1"/>
</dbReference>
<dbReference type="Pfam" id="PF00005">
    <property type="entry name" value="ABC_tran"/>
    <property type="match status" value="1"/>
</dbReference>
<keyword evidence="3" id="KW-0813">Transport</keyword>
<evidence type="ECO:0000256" key="5">
    <source>
        <dbReference type="ARBA" id="ARBA00022741"/>
    </source>
</evidence>
<evidence type="ECO:0000313" key="11">
    <source>
        <dbReference type="EMBL" id="WPD19014.1"/>
    </source>
</evidence>
<evidence type="ECO:0000313" key="12">
    <source>
        <dbReference type="Proteomes" id="UP001304683"/>
    </source>
</evidence>
<dbReference type="PROSITE" id="PS00211">
    <property type="entry name" value="ABC_TRANSPORTER_1"/>
    <property type="match status" value="1"/>
</dbReference>
<dbReference type="SUPFAM" id="SSF52540">
    <property type="entry name" value="P-loop containing nucleoside triphosphate hydrolases"/>
    <property type="match status" value="1"/>
</dbReference>
<dbReference type="NCBIfam" id="TIGR04520">
    <property type="entry name" value="ECF_ATPase_1"/>
    <property type="match status" value="1"/>
</dbReference>
<dbReference type="CDD" id="cd03225">
    <property type="entry name" value="ABC_cobalt_CbiO_domain1"/>
    <property type="match status" value="1"/>
</dbReference>
<evidence type="ECO:0000256" key="9">
    <source>
        <dbReference type="SAM" id="MobiDB-lite"/>
    </source>
</evidence>
<feature type="region of interest" description="Disordered" evidence="9">
    <location>
        <begin position="285"/>
        <end position="326"/>
    </location>
</feature>
<dbReference type="EMBL" id="CP132508">
    <property type="protein sequence ID" value="WPD19014.1"/>
    <property type="molecule type" value="Genomic_DNA"/>
</dbReference>
<dbReference type="PROSITE" id="PS50893">
    <property type="entry name" value="ABC_TRANSPORTER_2"/>
    <property type="match status" value="1"/>
</dbReference>
<accession>A0ABZ0QQP5</accession>
<keyword evidence="12" id="KW-1185">Reference proteome</keyword>
<organism evidence="11 12">
    <name type="scientific">Thermaerobacter composti</name>
    <dbReference type="NCBI Taxonomy" id="554949"/>
    <lineage>
        <taxon>Bacteria</taxon>
        <taxon>Bacillati</taxon>
        <taxon>Bacillota</taxon>
        <taxon>Clostridia</taxon>
        <taxon>Eubacteriales</taxon>
        <taxon>Clostridiales Family XVII. Incertae Sedis</taxon>
        <taxon>Thermaerobacter</taxon>
    </lineage>
</organism>
<dbReference type="SMART" id="SM00382">
    <property type="entry name" value="AAA"/>
    <property type="match status" value="1"/>
</dbReference>
<comment type="subcellular location">
    <subcellularLocation>
        <location evidence="1">Cell membrane</location>
        <topology evidence="1">Peripheral membrane protein</topology>
    </subcellularLocation>
</comment>
<evidence type="ECO:0000256" key="1">
    <source>
        <dbReference type="ARBA" id="ARBA00004202"/>
    </source>
</evidence>
<dbReference type="PANTHER" id="PTHR43553">
    <property type="entry name" value="HEAVY METAL TRANSPORTER"/>
    <property type="match status" value="1"/>
</dbReference>
<comment type="similarity">
    <text evidence="2">Belongs to the ABC transporter superfamily.</text>
</comment>